<accession>A0A495R1K6</accession>
<sequence>MSKNVTGGLNDDAPLEPMHVGVEGLDVDVHRGAHDFPDITAQIPDTDGLQQFGVRFEDAVKHMSVHKYESEASMVREYVANMAATCLEAREKLGEDYSPVIHIAYYPSSKTLIMEDNGMGMSSEEIESVGIQLGVSTNRYNSDRGGKYGIGLLSGLKGVGLDGAFFMHSRSRRTDEYVRGLWSAYGFKDVEQLPDKLEDGQYGTRFEFPLKEPEVDIRSAIAEVAQWSRIPVLYTERNSDGSLIADDEYGGRSDTPFQDRYSDSDGDIVIETDAFRAVHSPNASGQAVLLDVPIERNFDGDALNEGARDLKYELPYGARFDAVFKSEDQEIVAGPHEGLTRVGDGEYAEMPEDRREGYIPASDCAPSDIWTPSPAGDRDRFEENPDFWRWLAKQFLDRFDEKLERVITDAVATDQILALPREDIDFIVRWMDHETFDDDWQARKLKSNLEDHGLEDVDDETLGDFAQMSNTVEHCKRGRDPWSSASRAKTRIYEVLLSTPEDAEVWMAQHPSEKKAQAVWDDHDGHTVVRVQKQVQDRYEELFNWRRLNYVGRDTLDEFDVSEETRERFERNYNYENPNAGADAPERVITLHYARNTDDNDRGYKDTTEKESARYLRAYLEAREAGYTPDRGLLNGAINRLILFPSNCDETMSDYLGVLGHGGVRLANCAVKSWDYLKDLDRVYRIEDYLEEAHQLTVPTSAGEMTLPEAREAGDSVVVHLLGDDALRGLRDTPEMSEAAAWFEEERGTSWRSSDPEELGDIVYIPVGQDTLEELLPELRHDDVWLATHEYNYPLPESSRLTSADRDTEVYAYANLHNWRDTTEYEILSEHRKGLQGGMLGVIDGFAELHDAGVTVPSQRESVEGETYTTMLEVLQE</sequence>
<proteinExistence type="predicted"/>
<protein>
    <submittedName>
        <fullName evidence="2">Uncharacterized protein</fullName>
    </submittedName>
</protein>
<reference evidence="2 3" key="1">
    <citation type="submission" date="2018-10" db="EMBL/GenBank/DDBJ databases">
        <title>Genomic Encyclopedia of Archaeal and Bacterial Type Strains, Phase II (KMG-II): from individual species to whole genera.</title>
        <authorList>
            <person name="Goeker M."/>
        </authorList>
    </citation>
    <scope>NUCLEOTIDE SEQUENCE [LARGE SCALE GENOMIC DNA]</scope>
    <source>
        <strain evidence="2 3">DSM 11927</strain>
    </source>
</reference>
<gene>
    <name evidence="2" type="ORF">BDK61_0107</name>
</gene>
<organism evidence="2 3">
    <name type="scientific">Haloarcula quadrata</name>
    <dbReference type="NCBI Taxonomy" id="182779"/>
    <lineage>
        <taxon>Archaea</taxon>
        <taxon>Methanobacteriati</taxon>
        <taxon>Methanobacteriota</taxon>
        <taxon>Stenosarchaea group</taxon>
        <taxon>Halobacteria</taxon>
        <taxon>Halobacteriales</taxon>
        <taxon>Haloarculaceae</taxon>
        <taxon>Haloarcula</taxon>
    </lineage>
</organism>
<evidence type="ECO:0000313" key="3">
    <source>
        <dbReference type="Proteomes" id="UP000268233"/>
    </source>
</evidence>
<dbReference type="AlphaFoldDB" id="A0A495R1K6"/>
<dbReference type="SUPFAM" id="SSF55874">
    <property type="entry name" value="ATPase domain of HSP90 chaperone/DNA topoisomerase II/histidine kinase"/>
    <property type="match status" value="1"/>
</dbReference>
<dbReference type="InterPro" id="IPR036890">
    <property type="entry name" value="HATPase_C_sf"/>
</dbReference>
<evidence type="ECO:0000313" key="2">
    <source>
        <dbReference type="EMBL" id="RKS80848.1"/>
    </source>
</evidence>
<dbReference type="Proteomes" id="UP000268233">
    <property type="component" value="Unassembled WGS sequence"/>
</dbReference>
<name>A0A495R1K6_9EURY</name>
<dbReference type="Pfam" id="PF13589">
    <property type="entry name" value="HATPase_c_3"/>
    <property type="match status" value="1"/>
</dbReference>
<comment type="caution">
    <text evidence="2">The sequence shown here is derived from an EMBL/GenBank/DDBJ whole genome shotgun (WGS) entry which is preliminary data.</text>
</comment>
<evidence type="ECO:0000256" key="1">
    <source>
        <dbReference type="SAM" id="MobiDB-lite"/>
    </source>
</evidence>
<dbReference type="RefSeq" id="WP_121302013.1">
    <property type="nucleotide sequence ID" value="NZ_RBWW01000001.1"/>
</dbReference>
<dbReference type="Gene3D" id="3.30.565.10">
    <property type="entry name" value="Histidine kinase-like ATPase, C-terminal domain"/>
    <property type="match status" value="1"/>
</dbReference>
<dbReference type="EMBL" id="RBWW01000001">
    <property type="protein sequence ID" value="RKS80848.1"/>
    <property type="molecule type" value="Genomic_DNA"/>
</dbReference>
<keyword evidence="3" id="KW-1185">Reference proteome</keyword>
<feature type="region of interest" description="Disordered" evidence="1">
    <location>
        <begin position="358"/>
        <end position="378"/>
    </location>
</feature>